<keyword evidence="2" id="KW-0732">Signal</keyword>
<feature type="region of interest" description="Disordered" evidence="1">
    <location>
        <begin position="30"/>
        <end position="50"/>
    </location>
</feature>
<dbReference type="EMBL" id="CP068985">
    <property type="protein sequence ID" value="QYC38118.1"/>
    <property type="molecule type" value="Genomic_DNA"/>
</dbReference>
<name>A0ABX8TRW6_9ACTN</name>
<gene>
    <name evidence="3" type="ORF">Nocox_02425</name>
</gene>
<evidence type="ECO:0000256" key="1">
    <source>
        <dbReference type="SAM" id="MobiDB-lite"/>
    </source>
</evidence>
<dbReference type="Proteomes" id="UP000824681">
    <property type="component" value="Chromosome"/>
</dbReference>
<accession>A0ABX8TRW6</accession>
<keyword evidence="4" id="KW-1185">Reference proteome</keyword>
<reference evidence="3 4" key="1">
    <citation type="journal article" date="2021" name="ACS Chem. Biol.">
        <title>Genomic-Led Discovery of a Novel Glycopeptide Antibiotic by Nonomuraea coxensis DSM 45129.</title>
        <authorList>
            <person name="Yushchuk O."/>
            <person name="Vior N.M."/>
            <person name="Andreo-Vidal A."/>
            <person name="Berini F."/>
            <person name="Ruckert C."/>
            <person name="Busche T."/>
            <person name="Binda E."/>
            <person name="Kalinowski J."/>
            <person name="Truman A.W."/>
            <person name="Marinelli F."/>
        </authorList>
    </citation>
    <scope>NUCLEOTIDE SEQUENCE [LARGE SCALE GENOMIC DNA]</scope>
    <source>
        <strain evidence="3 4">DSM 45129</strain>
    </source>
</reference>
<evidence type="ECO:0000313" key="3">
    <source>
        <dbReference type="EMBL" id="QYC38118.1"/>
    </source>
</evidence>
<protein>
    <recommendedName>
        <fullName evidence="5">Glycoside hydrolase family 42 N-terminal domain-containing protein</fullName>
    </recommendedName>
</protein>
<sequence>MTRVGRVLLAAVALLAAAALVWAVAGMSEGEPGPRPTASGGATGRPDVAGLPRVPWEGGPAYYDRFASTKAAGWTNPAFFPVGVWYESVITQDDVDKDVEAGINTYVELTETSDMALIRRNGLFAMPSKPLKDYGAETVAWLITDEADMWAGPGDDGWTGNFPGEGPLCIPDDPHKERCGYTVMKTLKDRLPKDGRPHYANYGKGVMIYQDDRQAGRFLNDYTDLVSLDVYWYTSYFACLDGQNWLHWPGEERCRRAANYGLLIDRQRKLDALDGKLQPIWAFVEVGRPAAEDRRQIEPDEVKGAVMSSLIHGARGVIYFNHSFGGPCQSQHVLRDACGVTTRPAVVEVNRQIRQLAPVLNTQSIEYAFGPGVDTMLKAHQGAYYLFAMPSAEGRPGARTFALPGGLSPGQVEVLFENRRLPVDASGRFTDTFASENSYHVYRITPSRGQ</sequence>
<feature type="signal peptide" evidence="2">
    <location>
        <begin position="1"/>
        <end position="23"/>
    </location>
</feature>
<feature type="chain" id="PRO_5045659606" description="Glycoside hydrolase family 42 N-terminal domain-containing protein" evidence="2">
    <location>
        <begin position="24"/>
        <end position="450"/>
    </location>
</feature>
<organism evidence="3 4">
    <name type="scientific">Nonomuraea coxensis DSM 45129</name>
    <dbReference type="NCBI Taxonomy" id="1122611"/>
    <lineage>
        <taxon>Bacteria</taxon>
        <taxon>Bacillati</taxon>
        <taxon>Actinomycetota</taxon>
        <taxon>Actinomycetes</taxon>
        <taxon>Streptosporangiales</taxon>
        <taxon>Streptosporangiaceae</taxon>
        <taxon>Nonomuraea</taxon>
    </lineage>
</organism>
<evidence type="ECO:0000256" key="2">
    <source>
        <dbReference type="SAM" id="SignalP"/>
    </source>
</evidence>
<proteinExistence type="predicted"/>
<dbReference type="RefSeq" id="WP_020542724.1">
    <property type="nucleotide sequence ID" value="NZ_CP068985.1"/>
</dbReference>
<evidence type="ECO:0008006" key="5">
    <source>
        <dbReference type="Google" id="ProtNLM"/>
    </source>
</evidence>
<evidence type="ECO:0000313" key="4">
    <source>
        <dbReference type="Proteomes" id="UP000824681"/>
    </source>
</evidence>
<dbReference type="Gene3D" id="3.20.20.80">
    <property type="entry name" value="Glycosidases"/>
    <property type="match status" value="1"/>
</dbReference>